<keyword evidence="9" id="KW-0762">Sugar transport</keyword>
<evidence type="ECO:0000256" key="1">
    <source>
        <dbReference type="ARBA" id="ARBA00004651"/>
    </source>
</evidence>
<evidence type="ECO:0000256" key="5">
    <source>
        <dbReference type="ARBA" id="ARBA00022989"/>
    </source>
</evidence>
<sequence length="301" mass="34245">MKKTYSGIEKKLSRWGWFFVAPSLFFFSLFSFYPILNAGFTSLFRKKILSLKPPTFIGLKNYIYLLQSDDFWNSIRATFVFTIGTFIPLLVFSLLLAVLILNIKKGKKFLQLAYYAPAVLSSVVAAVIWMSIFDPRGLGNQILNFLFNTPGIDHKWLADSTMVQLSTILVYFWKYIGYFVVIFIAGLAAIPGSLYEAATIDGAGKWQSFWRITFPLLKPTIILVSVMSMLQCLKTFSTQYLFVQSGSPQAPINVITLNIYNTGIRDHLIGRSSAMSIILFLIMLFFTWLQFKTSKADDVSY</sequence>
<reference evidence="9 10" key="1">
    <citation type="submission" date="2020-08" db="EMBL/GenBank/DDBJ databases">
        <title>Genomic Encyclopedia of Type Strains, Phase IV (KMG-IV): sequencing the most valuable type-strain genomes for metagenomic binning, comparative biology and taxonomic classification.</title>
        <authorList>
            <person name="Goeker M."/>
        </authorList>
    </citation>
    <scope>NUCLEOTIDE SEQUENCE [LARGE SCALE GENOMIC DNA]</scope>
    <source>
        <strain evidence="9 10">DSM 2461</strain>
    </source>
</reference>
<dbReference type="PROSITE" id="PS50928">
    <property type="entry name" value="ABC_TM1"/>
    <property type="match status" value="1"/>
</dbReference>
<dbReference type="RefSeq" id="WP_184748357.1">
    <property type="nucleotide sequence ID" value="NZ_JACHGJ010000009.1"/>
</dbReference>
<feature type="transmembrane region" description="Helical" evidence="7">
    <location>
        <begin position="112"/>
        <end position="132"/>
    </location>
</feature>
<dbReference type="SUPFAM" id="SSF161098">
    <property type="entry name" value="MetI-like"/>
    <property type="match status" value="1"/>
</dbReference>
<keyword evidence="4 7" id="KW-0812">Transmembrane</keyword>
<evidence type="ECO:0000259" key="8">
    <source>
        <dbReference type="PROSITE" id="PS50928"/>
    </source>
</evidence>
<dbReference type="AlphaFoldDB" id="A0A841RDR5"/>
<feature type="transmembrane region" description="Helical" evidence="7">
    <location>
        <begin position="79"/>
        <end position="100"/>
    </location>
</feature>
<dbReference type="Gene3D" id="1.10.3720.10">
    <property type="entry name" value="MetI-like"/>
    <property type="match status" value="1"/>
</dbReference>
<keyword evidence="5 7" id="KW-1133">Transmembrane helix</keyword>
<comment type="similarity">
    <text evidence="7">Belongs to the binding-protein-dependent transport system permease family.</text>
</comment>
<name>A0A841RDR5_9SPIO</name>
<protein>
    <submittedName>
        <fullName evidence="9">Multiple sugar transport system permease protein</fullName>
    </submittedName>
</protein>
<evidence type="ECO:0000256" key="7">
    <source>
        <dbReference type="RuleBase" id="RU363032"/>
    </source>
</evidence>
<dbReference type="PANTHER" id="PTHR30193:SF37">
    <property type="entry name" value="INNER MEMBRANE ABC TRANSPORTER PERMEASE PROTEIN YCJO"/>
    <property type="match status" value="1"/>
</dbReference>
<keyword evidence="6 7" id="KW-0472">Membrane</keyword>
<dbReference type="EMBL" id="JACHGJ010000009">
    <property type="protein sequence ID" value="MBB6482123.1"/>
    <property type="molecule type" value="Genomic_DNA"/>
</dbReference>
<evidence type="ECO:0000313" key="9">
    <source>
        <dbReference type="EMBL" id="MBB6482123.1"/>
    </source>
</evidence>
<comment type="caution">
    <text evidence="9">The sequence shown here is derived from an EMBL/GenBank/DDBJ whole genome shotgun (WGS) entry which is preliminary data.</text>
</comment>
<evidence type="ECO:0000256" key="4">
    <source>
        <dbReference type="ARBA" id="ARBA00022692"/>
    </source>
</evidence>
<organism evidence="9 10">
    <name type="scientific">Spirochaeta isovalerica</name>
    <dbReference type="NCBI Taxonomy" id="150"/>
    <lineage>
        <taxon>Bacteria</taxon>
        <taxon>Pseudomonadati</taxon>
        <taxon>Spirochaetota</taxon>
        <taxon>Spirochaetia</taxon>
        <taxon>Spirochaetales</taxon>
        <taxon>Spirochaetaceae</taxon>
        <taxon>Spirochaeta</taxon>
    </lineage>
</organism>
<evidence type="ECO:0000256" key="6">
    <source>
        <dbReference type="ARBA" id="ARBA00023136"/>
    </source>
</evidence>
<feature type="transmembrane region" description="Helical" evidence="7">
    <location>
        <begin position="12"/>
        <end position="36"/>
    </location>
</feature>
<dbReference type="Proteomes" id="UP000587760">
    <property type="component" value="Unassembled WGS sequence"/>
</dbReference>
<feature type="transmembrane region" description="Helical" evidence="7">
    <location>
        <begin position="216"/>
        <end position="236"/>
    </location>
</feature>
<feature type="domain" description="ABC transmembrane type-1" evidence="8">
    <location>
        <begin position="75"/>
        <end position="290"/>
    </location>
</feature>
<proteinExistence type="inferred from homology"/>
<dbReference type="CDD" id="cd06261">
    <property type="entry name" value="TM_PBP2"/>
    <property type="match status" value="1"/>
</dbReference>
<dbReference type="GO" id="GO:0005886">
    <property type="term" value="C:plasma membrane"/>
    <property type="evidence" value="ECO:0007669"/>
    <property type="project" value="UniProtKB-SubCell"/>
</dbReference>
<dbReference type="InterPro" id="IPR051393">
    <property type="entry name" value="ABC_transporter_permease"/>
</dbReference>
<evidence type="ECO:0000256" key="2">
    <source>
        <dbReference type="ARBA" id="ARBA00022448"/>
    </source>
</evidence>
<evidence type="ECO:0000313" key="10">
    <source>
        <dbReference type="Proteomes" id="UP000587760"/>
    </source>
</evidence>
<feature type="transmembrane region" description="Helical" evidence="7">
    <location>
        <begin position="175"/>
        <end position="195"/>
    </location>
</feature>
<dbReference type="InterPro" id="IPR035906">
    <property type="entry name" value="MetI-like_sf"/>
</dbReference>
<keyword evidence="3" id="KW-1003">Cell membrane</keyword>
<dbReference type="GO" id="GO:0055085">
    <property type="term" value="P:transmembrane transport"/>
    <property type="evidence" value="ECO:0007669"/>
    <property type="project" value="InterPro"/>
</dbReference>
<keyword evidence="10" id="KW-1185">Reference proteome</keyword>
<dbReference type="InterPro" id="IPR000515">
    <property type="entry name" value="MetI-like"/>
</dbReference>
<feature type="transmembrane region" description="Helical" evidence="7">
    <location>
        <begin position="268"/>
        <end position="289"/>
    </location>
</feature>
<evidence type="ECO:0000256" key="3">
    <source>
        <dbReference type="ARBA" id="ARBA00022475"/>
    </source>
</evidence>
<dbReference type="PANTHER" id="PTHR30193">
    <property type="entry name" value="ABC TRANSPORTER PERMEASE PROTEIN"/>
    <property type="match status" value="1"/>
</dbReference>
<dbReference type="Pfam" id="PF00528">
    <property type="entry name" value="BPD_transp_1"/>
    <property type="match status" value="1"/>
</dbReference>
<comment type="subcellular location">
    <subcellularLocation>
        <location evidence="1 7">Cell membrane</location>
        <topology evidence="1 7">Multi-pass membrane protein</topology>
    </subcellularLocation>
</comment>
<keyword evidence="2 7" id="KW-0813">Transport</keyword>
<gene>
    <name evidence="9" type="ORF">HNR50_003811</name>
</gene>
<accession>A0A841RDR5</accession>